<keyword evidence="3" id="KW-1185">Reference proteome</keyword>
<accession>A0ABY8VTB2</accession>
<gene>
    <name evidence="2" type="ORF">QP029_06335</name>
</gene>
<sequence length="131" mass="13763">MKSSVMPSQLPPGPAERTVYSYGVRAGDTLHISGMVAFDAEATIVGEGDVEKQTEQVFQNMRAVVEQAGGTMADIVSTTTYLVDVADAPVVNAARARHFTGDVLPTHTVVGVAALARPQFLVEISAVAYLG</sequence>
<comment type="similarity">
    <text evidence="1">Belongs to the RutC family.</text>
</comment>
<protein>
    <submittedName>
        <fullName evidence="2">RidA family protein</fullName>
        <ecNumber evidence="2">3.5.-.-</ecNumber>
    </submittedName>
</protein>
<dbReference type="RefSeq" id="WP_284875959.1">
    <property type="nucleotide sequence ID" value="NZ_CP126970.1"/>
</dbReference>
<dbReference type="EC" id="3.5.-.-" evidence="2"/>
<dbReference type="Gene3D" id="3.30.1330.40">
    <property type="entry name" value="RutC-like"/>
    <property type="match status" value="1"/>
</dbReference>
<evidence type="ECO:0000313" key="2">
    <source>
        <dbReference type="EMBL" id="WIM71389.1"/>
    </source>
</evidence>
<dbReference type="InterPro" id="IPR035959">
    <property type="entry name" value="RutC-like_sf"/>
</dbReference>
<evidence type="ECO:0000313" key="3">
    <source>
        <dbReference type="Proteomes" id="UP001238805"/>
    </source>
</evidence>
<dbReference type="PANTHER" id="PTHR11803:SF58">
    <property type="entry name" value="PROTEIN HMF1-RELATED"/>
    <property type="match status" value="1"/>
</dbReference>
<reference evidence="2 3" key="1">
    <citation type="submission" date="2023-05" db="EMBL/GenBank/DDBJ databases">
        <title>Corynebacterium suedekumii sp. nov. and Corynebacterium breve sp. nov. isolated from raw cow's milk.</title>
        <authorList>
            <person name="Baer M.K."/>
            <person name="Mehl L."/>
            <person name="Hellmuth R."/>
            <person name="Marke G."/>
            <person name="Lipski A."/>
        </authorList>
    </citation>
    <scope>NUCLEOTIDE SEQUENCE [LARGE SCALE GENOMIC DNA]</scope>
    <source>
        <strain evidence="2 3">LM112</strain>
    </source>
</reference>
<proteinExistence type="inferred from homology"/>
<dbReference type="GO" id="GO:0016787">
    <property type="term" value="F:hydrolase activity"/>
    <property type="evidence" value="ECO:0007669"/>
    <property type="project" value="UniProtKB-KW"/>
</dbReference>
<dbReference type="PANTHER" id="PTHR11803">
    <property type="entry name" value="2-IMINOBUTANOATE/2-IMINOPROPANOATE DEAMINASE RIDA"/>
    <property type="match status" value="1"/>
</dbReference>
<dbReference type="InterPro" id="IPR006175">
    <property type="entry name" value="YjgF/YER057c/UK114"/>
</dbReference>
<dbReference type="CDD" id="cd00448">
    <property type="entry name" value="YjgF_YER057c_UK114_family"/>
    <property type="match status" value="1"/>
</dbReference>
<dbReference type="SUPFAM" id="SSF55298">
    <property type="entry name" value="YjgF-like"/>
    <property type="match status" value="1"/>
</dbReference>
<evidence type="ECO:0000256" key="1">
    <source>
        <dbReference type="ARBA" id="ARBA00010552"/>
    </source>
</evidence>
<name>A0ABY8VTB2_9CORY</name>
<keyword evidence="2" id="KW-0378">Hydrolase</keyword>
<dbReference type="EMBL" id="CP126970">
    <property type="protein sequence ID" value="WIM71389.1"/>
    <property type="molecule type" value="Genomic_DNA"/>
</dbReference>
<dbReference type="Pfam" id="PF01042">
    <property type="entry name" value="Ribonuc_L-PSP"/>
    <property type="match status" value="1"/>
</dbReference>
<dbReference type="Proteomes" id="UP001238805">
    <property type="component" value="Chromosome"/>
</dbReference>
<organism evidence="2 3">
    <name type="scientific">Corynebacterium suedekumii</name>
    <dbReference type="NCBI Taxonomy" id="3049801"/>
    <lineage>
        <taxon>Bacteria</taxon>
        <taxon>Bacillati</taxon>
        <taxon>Actinomycetota</taxon>
        <taxon>Actinomycetes</taxon>
        <taxon>Mycobacteriales</taxon>
        <taxon>Corynebacteriaceae</taxon>
        <taxon>Corynebacterium</taxon>
    </lineage>
</organism>